<dbReference type="RefSeq" id="WP_269357140.1">
    <property type="nucleotide sequence ID" value="NZ_JAPWHE010000002.1"/>
</dbReference>
<reference evidence="2" key="1">
    <citation type="submission" date="2022-12" db="EMBL/GenBank/DDBJ databases">
        <title>Bacterial isolates from different developmental stages of Nematostella vectensis.</title>
        <authorList>
            <person name="Fraune S."/>
        </authorList>
    </citation>
    <scope>NUCLEOTIDE SEQUENCE</scope>
    <source>
        <strain evidence="2">G21619-S1</strain>
    </source>
</reference>
<evidence type="ECO:0000256" key="1">
    <source>
        <dbReference type="SAM" id="MobiDB-lite"/>
    </source>
</evidence>
<evidence type="ECO:0000313" key="2">
    <source>
        <dbReference type="EMBL" id="MCZ4329228.1"/>
    </source>
</evidence>
<evidence type="ECO:0000313" key="3">
    <source>
        <dbReference type="Proteomes" id="UP001068379"/>
    </source>
</evidence>
<comment type="caution">
    <text evidence="2">The sequence shown here is derived from an EMBL/GenBank/DDBJ whole genome shotgun (WGS) entry which is preliminary data.</text>
</comment>
<sequence length="330" mass="34789">MPTPRHATPGLPRAPASRPLFIARPVGALRRQRGAGMAGFLLASLPVLTLGLGGIEAAHWAGLRQTLSLALMEAARAGATRQARPQAIARAFEHGLRMVYPDPLATARALRERRTTLGTPWRIRVARPLPEAFLDHADPDLRGPRDHPGQALIRNDYQARQQALRLAQGWPAGRGPRSGLTIHEANTLVLELWWPHRPLLPGMAAIARALAPLAGDPAQSRLMAAGYLPFRRRAAVAMQSHPAAWPDMADGRVTHGTAPPPAWNTSQPGPGGTPDMSGRPSPGAGGTVEWAAPPEAPDTAEDPGTATEADRESGATADTGTEAGSCGPAP</sequence>
<protein>
    <submittedName>
        <fullName evidence="2">Uncharacterized protein</fullName>
    </submittedName>
</protein>
<gene>
    <name evidence="2" type="ORF">O4H32_04565</name>
</gene>
<dbReference type="EMBL" id="JAPWHE010000002">
    <property type="protein sequence ID" value="MCZ4329228.1"/>
    <property type="molecule type" value="Genomic_DNA"/>
</dbReference>
<dbReference type="Proteomes" id="UP001068379">
    <property type="component" value="Unassembled WGS sequence"/>
</dbReference>
<name>A0ABT4M1P1_9BURK</name>
<feature type="region of interest" description="Disordered" evidence="1">
    <location>
        <begin position="247"/>
        <end position="330"/>
    </location>
</feature>
<keyword evidence="3" id="KW-1185">Reference proteome</keyword>
<organism evidence="2 3">
    <name type="scientific">Castellaniella denitrificans</name>
    <dbReference type="NCBI Taxonomy" id="56119"/>
    <lineage>
        <taxon>Bacteria</taxon>
        <taxon>Pseudomonadati</taxon>
        <taxon>Pseudomonadota</taxon>
        <taxon>Betaproteobacteria</taxon>
        <taxon>Burkholderiales</taxon>
        <taxon>Alcaligenaceae</taxon>
        <taxon>Castellaniella</taxon>
    </lineage>
</organism>
<accession>A0ABT4M1P1</accession>
<proteinExistence type="predicted"/>